<keyword evidence="3" id="KW-0862">Zinc</keyword>
<evidence type="ECO:0000313" key="9">
    <source>
        <dbReference type="Proteomes" id="UP000031443"/>
    </source>
</evidence>
<dbReference type="SMART" id="SM00336">
    <property type="entry name" value="BBOX"/>
    <property type="match status" value="1"/>
</dbReference>
<dbReference type="InterPro" id="IPR017907">
    <property type="entry name" value="Znf_RING_CS"/>
</dbReference>
<feature type="compositionally biased region" description="Acidic residues" evidence="5">
    <location>
        <begin position="137"/>
        <end position="153"/>
    </location>
</feature>
<dbReference type="SMART" id="SM00184">
    <property type="entry name" value="RING"/>
    <property type="match status" value="1"/>
</dbReference>
<dbReference type="Proteomes" id="UP000031443">
    <property type="component" value="Unassembled WGS sequence"/>
</dbReference>
<feature type="region of interest" description="Disordered" evidence="5">
    <location>
        <begin position="50"/>
        <end position="121"/>
    </location>
</feature>
<dbReference type="PANTHER" id="PTHR24103">
    <property type="entry name" value="E3 UBIQUITIN-PROTEIN LIGASE TRIM"/>
    <property type="match status" value="1"/>
</dbReference>
<evidence type="ECO:0000256" key="4">
    <source>
        <dbReference type="PROSITE-ProRule" id="PRU00024"/>
    </source>
</evidence>
<dbReference type="Gene3D" id="3.30.160.60">
    <property type="entry name" value="Classic Zinc Finger"/>
    <property type="match status" value="1"/>
</dbReference>
<gene>
    <name evidence="8" type="ORF">UY3_17029</name>
</gene>
<proteinExistence type="predicted"/>
<sequence length="349" mass="39294">MASGAPVWEIQEETNCPICLEYLRDPVTVQCGHNFCQVCITQLWGGEEEGEGQAEYEAAGDDVGMGGEEDDVDELDDDDNVEYNEEEEGDGDNGAEEEDDMWSEEDEDTDLWDDPGEDDMWEDEVGDELFFEEDDYDEEVMEEEDLEEEEEEPLPPPPPAAVVTRPRHPTTFTCPQCRKTFPQRNFRPNLQLANMVHIIRQMHPHPQRLASPAAGTSASGGAAGVAGDLEKRALCEKHQEPLKLFCEVDEQAICVVCRESRSHKHHSVVPLEEVVQDYKMKLQGHLDPLKKKLDAVLKQKSSEEEKITELKAATPKSHLPWGSYLLPYSSCSDISTEIFSEVSSLTYQS</sequence>
<dbReference type="EMBL" id="KB585660">
    <property type="protein sequence ID" value="EMP25895.1"/>
    <property type="molecule type" value="Genomic_DNA"/>
</dbReference>
<organism evidence="8 9">
    <name type="scientific">Chelonia mydas</name>
    <name type="common">Green sea-turtle</name>
    <name type="synonym">Chelonia agassizi</name>
    <dbReference type="NCBI Taxonomy" id="8469"/>
    <lineage>
        <taxon>Eukaryota</taxon>
        <taxon>Metazoa</taxon>
        <taxon>Chordata</taxon>
        <taxon>Craniata</taxon>
        <taxon>Vertebrata</taxon>
        <taxon>Euteleostomi</taxon>
        <taxon>Archelosauria</taxon>
        <taxon>Testudinata</taxon>
        <taxon>Testudines</taxon>
        <taxon>Cryptodira</taxon>
        <taxon>Durocryptodira</taxon>
        <taxon>Americhelydia</taxon>
        <taxon>Chelonioidea</taxon>
        <taxon>Cheloniidae</taxon>
        <taxon>Chelonia</taxon>
    </lineage>
</organism>
<dbReference type="SUPFAM" id="SSF57850">
    <property type="entry name" value="RING/U-box"/>
    <property type="match status" value="1"/>
</dbReference>
<evidence type="ECO:0000256" key="1">
    <source>
        <dbReference type="ARBA" id="ARBA00022723"/>
    </source>
</evidence>
<feature type="region of interest" description="Disordered" evidence="5">
    <location>
        <begin position="137"/>
        <end position="167"/>
    </location>
</feature>
<dbReference type="InterPro" id="IPR001841">
    <property type="entry name" value="Znf_RING"/>
</dbReference>
<evidence type="ECO:0000256" key="2">
    <source>
        <dbReference type="ARBA" id="ARBA00022771"/>
    </source>
</evidence>
<keyword evidence="9" id="KW-1185">Reference proteome</keyword>
<dbReference type="PROSITE" id="PS50089">
    <property type="entry name" value="ZF_RING_2"/>
    <property type="match status" value="1"/>
</dbReference>
<accession>M7ASL6</accession>
<evidence type="ECO:0000259" key="6">
    <source>
        <dbReference type="PROSITE" id="PS50089"/>
    </source>
</evidence>
<dbReference type="Pfam" id="PF00643">
    <property type="entry name" value="zf-B_box"/>
    <property type="match status" value="1"/>
</dbReference>
<feature type="compositionally biased region" description="Acidic residues" evidence="5">
    <location>
        <begin position="67"/>
        <end position="121"/>
    </location>
</feature>
<reference evidence="9" key="1">
    <citation type="journal article" date="2013" name="Nat. Genet.">
        <title>The draft genomes of soft-shell turtle and green sea turtle yield insights into the development and evolution of the turtle-specific body plan.</title>
        <authorList>
            <person name="Wang Z."/>
            <person name="Pascual-Anaya J."/>
            <person name="Zadissa A."/>
            <person name="Li W."/>
            <person name="Niimura Y."/>
            <person name="Huang Z."/>
            <person name="Li C."/>
            <person name="White S."/>
            <person name="Xiong Z."/>
            <person name="Fang D."/>
            <person name="Wang B."/>
            <person name="Ming Y."/>
            <person name="Chen Y."/>
            <person name="Zheng Y."/>
            <person name="Kuraku S."/>
            <person name="Pignatelli M."/>
            <person name="Herrero J."/>
            <person name="Beal K."/>
            <person name="Nozawa M."/>
            <person name="Li Q."/>
            <person name="Wang J."/>
            <person name="Zhang H."/>
            <person name="Yu L."/>
            <person name="Shigenobu S."/>
            <person name="Wang J."/>
            <person name="Liu J."/>
            <person name="Flicek P."/>
            <person name="Searle S."/>
            <person name="Wang J."/>
            <person name="Kuratani S."/>
            <person name="Yin Y."/>
            <person name="Aken B."/>
            <person name="Zhang G."/>
            <person name="Irie N."/>
        </authorList>
    </citation>
    <scope>NUCLEOTIDE SEQUENCE [LARGE SCALE GENOMIC DNA]</scope>
</reference>
<dbReference type="eggNOG" id="KOG2177">
    <property type="taxonomic scope" value="Eukaryota"/>
</dbReference>
<dbReference type="InterPro" id="IPR013083">
    <property type="entry name" value="Znf_RING/FYVE/PHD"/>
</dbReference>
<keyword evidence="2 4" id="KW-0863">Zinc-finger</keyword>
<evidence type="ECO:0000259" key="7">
    <source>
        <dbReference type="PROSITE" id="PS50119"/>
    </source>
</evidence>
<dbReference type="SUPFAM" id="SSF57845">
    <property type="entry name" value="B-box zinc-binding domain"/>
    <property type="match status" value="1"/>
</dbReference>
<name>M7ASL6_CHEMY</name>
<dbReference type="AlphaFoldDB" id="M7ASL6"/>
<dbReference type="PROSITE" id="PS00518">
    <property type="entry name" value="ZF_RING_1"/>
    <property type="match status" value="1"/>
</dbReference>
<dbReference type="PROSITE" id="PS50119">
    <property type="entry name" value="ZF_BBOX"/>
    <property type="match status" value="1"/>
</dbReference>
<feature type="domain" description="B box-type" evidence="7">
    <location>
        <begin position="230"/>
        <end position="271"/>
    </location>
</feature>
<evidence type="ECO:0000256" key="5">
    <source>
        <dbReference type="SAM" id="MobiDB-lite"/>
    </source>
</evidence>
<evidence type="ECO:0000313" key="8">
    <source>
        <dbReference type="EMBL" id="EMP25895.1"/>
    </source>
</evidence>
<feature type="domain" description="RING-type" evidence="6">
    <location>
        <begin position="16"/>
        <end position="42"/>
    </location>
</feature>
<evidence type="ECO:0000256" key="3">
    <source>
        <dbReference type="ARBA" id="ARBA00022833"/>
    </source>
</evidence>
<keyword evidence="1" id="KW-0479">Metal-binding</keyword>
<dbReference type="CDD" id="cd19760">
    <property type="entry name" value="Bbox2_TRIM4-like"/>
    <property type="match status" value="1"/>
</dbReference>
<feature type="compositionally biased region" description="Acidic residues" evidence="5">
    <location>
        <begin position="50"/>
        <end position="60"/>
    </location>
</feature>
<dbReference type="GO" id="GO:0008270">
    <property type="term" value="F:zinc ion binding"/>
    <property type="evidence" value="ECO:0007669"/>
    <property type="project" value="UniProtKB-KW"/>
</dbReference>
<dbReference type="Gene3D" id="3.30.40.10">
    <property type="entry name" value="Zinc/RING finger domain, C3HC4 (zinc finger)"/>
    <property type="match status" value="1"/>
</dbReference>
<protein>
    <submittedName>
        <fullName evidence="8">E3 ubiquitin-protein ligase TRIM41</fullName>
    </submittedName>
</protein>
<dbReference type="InterPro" id="IPR050143">
    <property type="entry name" value="TRIM/RBCC"/>
</dbReference>
<dbReference type="InterPro" id="IPR000315">
    <property type="entry name" value="Znf_B-box"/>
</dbReference>
<dbReference type="Pfam" id="PF15227">
    <property type="entry name" value="zf-C3HC4_4"/>
    <property type="match status" value="1"/>
</dbReference>